<dbReference type="Pfam" id="PF01230">
    <property type="entry name" value="HIT"/>
    <property type="match status" value="1"/>
</dbReference>
<dbReference type="OrthoDB" id="680339at2759"/>
<feature type="active site" description="Tele-AMP-histidine intermediate" evidence="3">
    <location>
        <position position="133"/>
    </location>
</feature>
<organism evidence="9 10">
    <name type="scientific">Sclerotinia trifoliorum</name>
    <dbReference type="NCBI Taxonomy" id="28548"/>
    <lineage>
        <taxon>Eukaryota</taxon>
        <taxon>Fungi</taxon>
        <taxon>Dikarya</taxon>
        <taxon>Ascomycota</taxon>
        <taxon>Pezizomycotina</taxon>
        <taxon>Leotiomycetes</taxon>
        <taxon>Helotiales</taxon>
        <taxon>Sclerotiniaceae</taxon>
        <taxon>Sclerotinia</taxon>
    </lineage>
</organism>
<dbReference type="SUPFAM" id="SSF54197">
    <property type="entry name" value="HIT-like"/>
    <property type="match status" value="1"/>
</dbReference>
<dbReference type="InterPro" id="IPR039383">
    <property type="entry name" value="FHIT"/>
</dbReference>
<protein>
    <recommendedName>
        <fullName evidence="7">Bis(5'-adenosyl)-triphosphatase</fullName>
        <ecNumber evidence="7">3.6.1.29</ecNumber>
    </recommendedName>
</protein>
<keyword evidence="10" id="KW-1185">Reference proteome</keyword>
<keyword evidence="2 7" id="KW-0378">Hydrolase</keyword>
<feature type="site" description="Important for induction of apoptosis" evidence="5">
    <location>
        <position position="151"/>
    </location>
</feature>
<evidence type="ECO:0000256" key="7">
    <source>
        <dbReference type="RuleBase" id="RU366076"/>
    </source>
</evidence>
<dbReference type="PROSITE" id="PS51084">
    <property type="entry name" value="HIT_2"/>
    <property type="match status" value="1"/>
</dbReference>
<comment type="catalytic activity">
    <reaction evidence="7">
        <text>P(1),P(3)-bis(5'-adenosyl) triphosphate + H2O = AMP + ADP + 2 H(+)</text>
        <dbReference type="Rhea" id="RHEA:13893"/>
        <dbReference type="ChEBI" id="CHEBI:15377"/>
        <dbReference type="ChEBI" id="CHEBI:15378"/>
        <dbReference type="ChEBI" id="CHEBI:58529"/>
        <dbReference type="ChEBI" id="CHEBI:456215"/>
        <dbReference type="ChEBI" id="CHEBI:456216"/>
        <dbReference type="EC" id="3.6.1.29"/>
    </reaction>
</comment>
<dbReference type="InterPro" id="IPR011146">
    <property type="entry name" value="HIT-like"/>
</dbReference>
<dbReference type="FunFam" id="3.30.428.10:FF:000011">
    <property type="entry name" value="Fragile histidine triad"/>
    <property type="match status" value="1"/>
</dbReference>
<evidence type="ECO:0000313" key="10">
    <source>
        <dbReference type="Proteomes" id="UP000624404"/>
    </source>
</evidence>
<dbReference type="InterPro" id="IPR036265">
    <property type="entry name" value="HIT-like_sf"/>
</dbReference>
<evidence type="ECO:0000256" key="2">
    <source>
        <dbReference type="ARBA" id="ARBA00022801"/>
    </source>
</evidence>
<keyword evidence="1 7" id="KW-0547">Nucleotide-binding</keyword>
<reference evidence="9" key="1">
    <citation type="submission" date="2020-10" db="EMBL/GenBank/DDBJ databases">
        <authorList>
            <person name="Kusch S."/>
        </authorList>
    </citation>
    <scope>NUCLEOTIDE SEQUENCE</scope>
    <source>
        <strain evidence="9">SwB9</strain>
    </source>
</reference>
<feature type="binding site" evidence="4">
    <location>
        <position position="58"/>
    </location>
    <ligand>
        <name>substrate</name>
    </ligand>
</feature>
<name>A0A8H2VSN5_9HELO</name>
<dbReference type="CDD" id="cd01275">
    <property type="entry name" value="FHIT"/>
    <property type="match status" value="1"/>
</dbReference>
<dbReference type="PANTHER" id="PTHR46243:SF1">
    <property type="entry name" value="BIS(5'-ADENOSYL)-TRIPHOSPHATASE"/>
    <property type="match status" value="1"/>
</dbReference>
<dbReference type="PANTHER" id="PTHR46243">
    <property type="entry name" value="BIS(5'-ADENOSYL)-TRIPHOSPHATASE"/>
    <property type="match status" value="1"/>
</dbReference>
<evidence type="ECO:0000256" key="1">
    <source>
        <dbReference type="ARBA" id="ARBA00022741"/>
    </source>
</evidence>
<gene>
    <name evidence="9" type="ORF">SCLTRI_LOCUS3377</name>
</gene>
<comment type="cofactor">
    <cofactor evidence="7">
        <name>Mn(2+)</name>
        <dbReference type="ChEBI" id="CHEBI:29035"/>
    </cofactor>
</comment>
<dbReference type="AlphaFoldDB" id="A0A8H2VSN5"/>
<dbReference type="Gene3D" id="3.30.428.10">
    <property type="entry name" value="HIT-like"/>
    <property type="match status" value="1"/>
</dbReference>
<evidence type="ECO:0000256" key="3">
    <source>
        <dbReference type="PIRSR" id="PIRSR639383-1"/>
    </source>
</evidence>
<evidence type="ECO:0000256" key="4">
    <source>
        <dbReference type="PIRSR" id="PIRSR639383-2"/>
    </source>
</evidence>
<feature type="domain" description="HIT" evidence="8">
    <location>
        <begin position="33"/>
        <end position="151"/>
    </location>
</feature>
<evidence type="ECO:0000256" key="5">
    <source>
        <dbReference type="PIRSR" id="PIRSR639383-3"/>
    </source>
</evidence>
<feature type="binding site" evidence="4">
    <location>
        <begin position="126"/>
        <end position="129"/>
    </location>
    <ligand>
        <name>substrate</name>
    </ligand>
</feature>
<feature type="binding site" evidence="4">
    <location>
        <position position="135"/>
    </location>
    <ligand>
        <name>substrate</name>
    </ligand>
</feature>
<feature type="short sequence motif" description="Histidine triad motif" evidence="6">
    <location>
        <begin position="131"/>
        <end position="135"/>
    </location>
</feature>
<evidence type="ECO:0000256" key="6">
    <source>
        <dbReference type="PROSITE-ProRule" id="PRU00464"/>
    </source>
</evidence>
<dbReference type="GO" id="GO:0000166">
    <property type="term" value="F:nucleotide binding"/>
    <property type="evidence" value="ECO:0007669"/>
    <property type="project" value="UniProtKB-KW"/>
</dbReference>
<evidence type="ECO:0000259" key="8">
    <source>
        <dbReference type="PROSITE" id="PS51084"/>
    </source>
</evidence>
<sequence length="222" mass="25477">MIVRQVSRHLRSQVFPFRNLQYRTMTFNTPSKKPIHFGKFEVTDQIFHKSTHCYCLVNIKPILPGHVLIIPYTQHPRMTDLSPLELNDIFSTTQKVQKMLASHYFPDGNPKEGSFNIAIQDGPESGQTVPHFHCHVIPRTKESSVIGDGIYDKLQGEEGNIGGALWDKAVESGKRPLQRGKFPKVDDKDRLPRSMEEMTKEAALFREQMQKLGYNEVELDDK</sequence>
<evidence type="ECO:0000313" key="9">
    <source>
        <dbReference type="EMBL" id="CAD6443585.1"/>
    </source>
</evidence>
<accession>A0A8H2VSN5</accession>
<proteinExistence type="predicted"/>
<dbReference type="Proteomes" id="UP000624404">
    <property type="component" value="Unassembled WGS sequence"/>
</dbReference>
<dbReference type="EMBL" id="CAJHIA010000010">
    <property type="protein sequence ID" value="CAD6443585.1"/>
    <property type="molecule type" value="Genomic_DNA"/>
</dbReference>
<dbReference type="GO" id="GO:0047710">
    <property type="term" value="F:bis(5'-adenosyl)-triphosphatase activity"/>
    <property type="evidence" value="ECO:0007669"/>
    <property type="project" value="UniProtKB-UniRule"/>
</dbReference>
<feature type="binding site" evidence="4">
    <location>
        <position position="120"/>
    </location>
    <ligand>
        <name>substrate</name>
    </ligand>
</feature>
<comment type="caution">
    <text evidence="9">The sequence shown here is derived from an EMBL/GenBank/DDBJ whole genome shotgun (WGS) entry which is preliminary data.</text>
</comment>
<dbReference type="InterPro" id="IPR051884">
    <property type="entry name" value="Bis(5'-adenosyl)-TPase_reg"/>
</dbReference>
<dbReference type="EC" id="3.6.1.29" evidence="7"/>